<dbReference type="EMBL" id="WACR01000002">
    <property type="protein sequence ID" value="KAB1065621.1"/>
    <property type="molecule type" value="Genomic_DNA"/>
</dbReference>
<evidence type="ECO:0000256" key="1">
    <source>
        <dbReference type="SAM" id="Phobius"/>
    </source>
</evidence>
<accession>A0A6N6MB13</accession>
<feature type="transmembrane region" description="Helical" evidence="1">
    <location>
        <begin position="64"/>
        <end position="80"/>
    </location>
</feature>
<protein>
    <recommendedName>
        <fullName evidence="4">DUF975 family protein</fullName>
    </recommendedName>
</protein>
<keyword evidence="1" id="KW-0472">Membrane</keyword>
<name>A0A6N6MB13_9FLAO</name>
<feature type="transmembrane region" description="Helical" evidence="1">
    <location>
        <begin position="167"/>
        <end position="193"/>
    </location>
</feature>
<keyword evidence="3" id="KW-1185">Reference proteome</keyword>
<evidence type="ECO:0000313" key="3">
    <source>
        <dbReference type="Proteomes" id="UP000435357"/>
    </source>
</evidence>
<keyword evidence="1" id="KW-1133">Transmembrane helix</keyword>
<dbReference type="OrthoDB" id="1436627at2"/>
<keyword evidence="1" id="KW-0812">Transmembrane</keyword>
<dbReference type="InterPro" id="IPR010380">
    <property type="entry name" value="DUF975"/>
</dbReference>
<feature type="transmembrane region" description="Helical" evidence="1">
    <location>
        <begin position="101"/>
        <end position="129"/>
    </location>
</feature>
<evidence type="ECO:0000313" key="2">
    <source>
        <dbReference type="EMBL" id="KAB1065621.1"/>
    </source>
</evidence>
<organism evidence="2 3">
    <name type="scientific">Salibacter halophilus</name>
    <dbReference type="NCBI Taxonomy" id="1803916"/>
    <lineage>
        <taxon>Bacteria</taxon>
        <taxon>Pseudomonadati</taxon>
        <taxon>Bacteroidota</taxon>
        <taxon>Flavobacteriia</taxon>
        <taxon>Flavobacteriales</taxon>
        <taxon>Salibacteraceae</taxon>
        <taxon>Salibacter</taxon>
    </lineage>
</organism>
<gene>
    <name evidence="2" type="ORF">F3059_02915</name>
</gene>
<proteinExistence type="predicted"/>
<dbReference type="PANTHER" id="PTHR40076:SF1">
    <property type="entry name" value="MEMBRANE PROTEIN"/>
    <property type="match status" value="1"/>
</dbReference>
<dbReference type="RefSeq" id="WP_151166445.1">
    <property type="nucleotide sequence ID" value="NZ_WACR01000002.1"/>
</dbReference>
<feature type="transmembrane region" description="Helical" evidence="1">
    <location>
        <begin position="34"/>
        <end position="58"/>
    </location>
</feature>
<dbReference type="AlphaFoldDB" id="A0A6N6MB13"/>
<sequence>METLSGTNDPLENGYQFKFNQYLNRGWELFKSQALLHIGTLVVFFIISVIAGFILGFIPVVGNVLANILTVLLYAGYFIAADKISRGQEPEFKDFFGGFNFFGPIALYQIVYMLIMFIALILPILYLLWAVVPFEEIIQLAQSEDELEAFLKDYFMGGEFAENLTSIIIPILLILIISIYVGLIYTITTPLIVLKKYGFWQAMETSRKVVNKKFFSFLLFLIVLGLINFAGAIFLGIGLLVTIPFSILATYAIYEDLYGGESSPDEELDVHVQ</sequence>
<comment type="caution">
    <text evidence="2">The sequence shown here is derived from an EMBL/GenBank/DDBJ whole genome shotgun (WGS) entry which is preliminary data.</text>
</comment>
<reference evidence="2 3" key="1">
    <citation type="submission" date="2019-09" db="EMBL/GenBank/DDBJ databases">
        <title>Genomes of Cryomorphaceae.</title>
        <authorList>
            <person name="Bowman J.P."/>
        </authorList>
    </citation>
    <scope>NUCLEOTIDE SEQUENCE [LARGE SCALE GENOMIC DNA]</scope>
    <source>
        <strain evidence="2 3">KCTC 52047</strain>
    </source>
</reference>
<feature type="transmembrane region" description="Helical" evidence="1">
    <location>
        <begin position="214"/>
        <end position="247"/>
    </location>
</feature>
<evidence type="ECO:0008006" key="4">
    <source>
        <dbReference type="Google" id="ProtNLM"/>
    </source>
</evidence>
<dbReference type="PANTHER" id="PTHR40076">
    <property type="entry name" value="MEMBRANE PROTEIN-RELATED"/>
    <property type="match status" value="1"/>
</dbReference>
<dbReference type="Proteomes" id="UP000435357">
    <property type="component" value="Unassembled WGS sequence"/>
</dbReference>